<dbReference type="EMBL" id="CP114413">
    <property type="protein sequence ID" value="WAZ26742.1"/>
    <property type="molecule type" value="Genomic_DNA"/>
</dbReference>
<protein>
    <recommendedName>
        <fullName evidence="1">Trypsin-co-occurring domain-containing protein</fullName>
    </recommendedName>
</protein>
<evidence type="ECO:0000313" key="3">
    <source>
        <dbReference type="Proteomes" id="UP001164439"/>
    </source>
</evidence>
<dbReference type="Proteomes" id="UP001164439">
    <property type="component" value="Chromosome"/>
</dbReference>
<reference evidence="2" key="1">
    <citation type="submission" date="2022-12" db="EMBL/GenBank/DDBJ databases">
        <authorList>
            <person name="Ruckert C."/>
            <person name="Busche T."/>
            <person name="Kalinowski J."/>
            <person name="Wittmann C."/>
        </authorList>
    </citation>
    <scope>NUCLEOTIDE SEQUENCE</scope>
    <source>
        <strain evidence="2">DSM 40467</strain>
    </source>
</reference>
<dbReference type="InterPro" id="IPR045794">
    <property type="entry name" value="Trypco1"/>
</dbReference>
<organism evidence="2 3">
    <name type="scientific">Streptomyces cinnabarinus</name>
    <dbReference type="NCBI Taxonomy" id="67287"/>
    <lineage>
        <taxon>Bacteria</taxon>
        <taxon>Bacillati</taxon>
        <taxon>Actinomycetota</taxon>
        <taxon>Actinomycetes</taxon>
        <taxon>Kitasatosporales</taxon>
        <taxon>Streptomycetaceae</taxon>
        <taxon>Streptomyces</taxon>
    </lineage>
</organism>
<accession>A0ABY7KTK6</accession>
<dbReference type="Pfam" id="PF19493">
    <property type="entry name" value="Trypco1"/>
    <property type="match status" value="1"/>
</dbReference>
<evidence type="ECO:0000313" key="2">
    <source>
        <dbReference type="EMBL" id="WAZ26742.1"/>
    </source>
</evidence>
<dbReference type="NCBIfam" id="NF041216">
    <property type="entry name" value="CU044_2847_fam"/>
    <property type="match status" value="1"/>
</dbReference>
<dbReference type="RefSeq" id="WP_269664228.1">
    <property type="nucleotide sequence ID" value="NZ_CP114413.1"/>
</dbReference>
<evidence type="ECO:0000259" key="1">
    <source>
        <dbReference type="Pfam" id="PF19493"/>
    </source>
</evidence>
<sequence>MGEQKALQILSYGVRDGTRVRFEIEAGEQWQQVTSVGRAGPVLDAVSPAVEGAREHVKDPQLGQGEATFGVRAAGAATWLTAGAATEAHFEITLAWPGLELPRTRHDSRR</sequence>
<keyword evidence="3" id="KW-1185">Reference proteome</keyword>
<name>A0ABY7KTK6_9ACTN</name>
<gene>
    <name evidence="2" type="ORF">STRCI_008370</name>
</gene>
<proteinExistence type="predicted"/>
<feature type="domain" description="Trypsin-co-occurring" evidence="1">
    <location>
        <begin position="15"/>
        <end position="96"/>
    </location>
</feature>